<dbReference type="GO" id="GO:0034198">
    <property type="term" value="P:cellular response to amino acid starvation"/>
    <property type="evidence" value="ECO:0007669"/>
    <property type="project" value="TreeGrafter"/>
</dbReference>
<dbReference type="Proteomes" id="UP000728185">
    <property type="component" value="Unassembled WGS sequence"/>
</dbReference>
<dbReference type="GO" id="GO:0010508">
    <property type="term" value="P:positive regulation of autophagy"/>
    <property type="evidence" value="ECO:0007669"/>
    <property type="project" value="TreeGrafter"/>
</dbReference>
<keyword evidence="4" id="KW-1185">Reference proteome</keyword>
<dbReference type="AlphaFoldDB" id="A0A8E0VFX3"/>
<feature type="non-terminal residue" evidence="3">
    <location>
        <position position="1"/>
    </location>
</feature>
<gene>
    <name evidence="3" type="ORF">FBUS_04365</name>
</gene>
<dbReference type="Pfam" id="PF06218">
    <property type="entry name" value="NPR2"/>
    <property type="match status" value="1"/>
</dbReference>
<name>A0A8E0VFX3_9TREM</name>
<dbReference type="GO" id="GO:1990130">
    <property type="term" value="C:GATOR1 complex"/>
    <property type="evidence" value="ECO:0007669"/>
    <property type="project" value="TreeGrafter"/>
</dbReference>
<comment type="caution">
    <text evidence="3">The sequence shown here is derived from an EMBL/GenBank/DDBJ whole genome shotgun (WGS) entry which is preliminary data.</text>
</comment>
<dbReference type="GO" id="GO:1904262">
    <property type="term" value="P:negative regulation of TORC1 signaling"/>
    <property type="evidence" value="ECO:0007669"/>
    <property type="project" value="TreeGrafter"/>
</dbReference>
<reference evidence="3" key="1">
    <citation type="submission" date="2019-05" db="EMBL/GenBank/DDBJ databases">
        <title>Annotation for the trematode Fasciolopsis buski.</title>
        <authorList>
            <person name="Choi Y.-J."/>
        </authorList>
    </citation>
    <scope>NUCLEOTIDE SEQUENCE</scope>
    <source>
        <strain evidence="3">HT</strain>
        <tissue evidence="3">Whole worm</tissue>
    </source>
</reference>
<sequence>SQFKEISNAVLPRAELAFRVITVEAFQHYVIGCPQRIESVRYQRNTLQFNICLVIKPKPCHILDDITGWQFAAENSAGGLRLPILLAYETLVLKINRFFYTLEEDCAFLSRCIDESTGNWTDISMPCLDAIFEQLHADGICVYPFENSGSLYLRTFADLLDDSVFVLVHPTTIRNSGNTKAWYARDCLSQRILPHIDGTQRLLELANLARVDISVARMCLANLIQAGFVHALPAPTFLKPPTVVDSLAYPISNPGWLGLPRLSVLLSDRLLGDACLQSAVVDFSVDFDQGDVRDKALVDIFRVYTMLCGSPHFSLAHVISATPYLRFVDLRAQPNRGPPCFSDSGDGSSGALTNQSTALPPGSPLTTPLSVNFLHLVQFGEVNGLIRRIHCFPISDHIESMEPTVTATGSDVSANDGAHHPLHITRAGHMVYPGQPSVMSSIHSGNESPPVNAAELLDEKTWNTVRSSLCDGLHSVDDIGIILSQQMCQFGTPDTVNPSGLVAQLRENLVHRLQAKSSRDPVFRPSQTTVSHNSTSSGSNLPVGCTQPPPPHPATSRLRDPGFKLVSTSTDEPISHSRVRLNPLNRQAHHLQRRVSSIPQGYSTGELRFLVEKYAQDEKLHNTERKPNRHHSSHPQGQSIPVSSLYLVWR</sequence>
<dbReference type="GO" id="GO:0005774">
    <property type="term" value="C:vacuolar membrane"/>
    <property type="evidence" value="ECO:0007669"/>
    <property type="project" value="TreeGrafter"/>
</dbReference>
<dbReference type="EMBL" id="LUCM01009143">
    <property type="protein sequence ID" value="KAA0187388.1"/>
    <property type="molecule type" value="Genomic_DNA"/>
</dbReference>
<accession>A0A8E0VFX3</accession>
<dbReference type="PANTHER" id="PTHR12991">
    <property type="entry name" value="NITROGEN PERMEASE REGULATOR 2/TUMOR SUPPRESSOR CANDIDATE 4"/>
    <property type="match status" value="1"/>
</dbReference>
<dbReference type="PANTHER" id="PTHR12991:SF10">
    <property type="entry name" value="GATOR COMPLEX PROTEIN NPRL2"/>
    <property type="match status" value="1"/>
</dbReference>
<dbReference type="OrthoDB" id="338854at2759"/>
<feature type="region of interest" description="Disordered" evidence="2">
    <location>
        <begin position="516"/>
        <end position="562"/>
    </location>
</feature>
<evidence type="ECO:0000313" key="4">
    <source>
        <dbReference type="Proteomes" id="UP000728185"/>
    </source>
</evidence>
<feature type="region of interest" description="Disordered" evidence="2">
    <location>
        <begin position="338"/>
        <end position="361"/>
    </location>
</feature>
<comment type="similarity">
    <text evidence="1">Belongs to the NPR2 family.</text>
</comment>
<feature type="compositionally biased region" description="Polar residues" evidence="2">
    <location>
        <begin position="525"/>
        <end position="540"/>
    </location>
</feature>
<dbReference type="GO" id="GO:0005096">
    <property type="term" value="F:GTPase activator activity"/>
    <property type="evidence" value="ECO:0007669"/>
    <property type="project" value="TreeGrafter"/>
</dbReference>
<protein>
    <recommendedName>
        <fullName evidence="5">Nitrogen permease regulator 2</fullName>
    </recommendedName>
</protein>
<evidence type="ECO:0000256" key="1">
    <source>
        <dbReference type="ARBA" id="ARBA00008433"/>
    </source>
</evidence>
<organism evidence="3 4">
    <name type="scientific">Fasciolopsis buskii</name>
    <dbReference type="NCBI Taxonomy" id="27845"/>
    <lineage>
        <taxon>Eukaryota</taxon>
        <taxon>Metazoa</taxon>
        <taxon>Spiralia</taxon>
        <taxon>Lophotrochozoa</taxon>
        <taxon>Platyhelminthes</taxon>
        <taxon>Trematoda</taxon>
        <taxon>Digenea</taxon>
        <taxon>Plagiorchiida</taxon>
        <taxon>Echinostomata</taxon>
        <taxon>Echinostomatoidea</taxon>
        <taxon>Fasciolidae</taxon>
        <taxon>Fasciolopsis</taxon>
    </lineage>
</organism>
<evidence type="ECO:0008006" key="5">
    <source>
        <dbReference type="Google" id="ProtNLM"/>
    </source>
</evidence>
<dbReference type="InterPro" id="IPR009348">
    <property type="entry name" value="NPR2-like"/>
</dbReference>
<evidence type="ECO:0000313" key="3">
    <source>
        <dbReference type="EMBL" id="KAA0187388.1"/>
    </source>
</evidence>
<evidence type="ECO:0000256" key="2">
    <source>
        <dbReference type="SAM" id="MobiDB-lite"/>
    </source>
</evidence>
<proteinExistence type="inferred from homology"/>